<comment type="similarity">
    <text evidence="1">Belongs to the membrane fusion protein (MFP) (TC 8.A.1) family.</text>
</comment>
<dbReference type="InterPro" id="IPR006143">
    <property type="entry name" value="RND_pump_MFP"/>
</dbReference>
<dbReference type="eggNOG" id="COG0845">
    <property type="taxonomic scope" value="Bacteria"/>
</dbReference>
<evidence type="ECO:0000256" key="1">
    <source>
        <dbReference type="ARBA" id="ARBA00009477"/>
    </source>
</evidence>
<gene>
    <name evidence="4" type="ORF">OM33_14460</name>
</gene>
<feature type="coiled-coil region" evidence="2">
    <location>
        <begin position="110"/>
        <end position="175"/>
    </location>
</feature>
<dbReference type="KEGG" id="pseo:OM33_14460"/>
<evidence type="ECO:0000256" key="2">
    <source>
        <dbReference type="SAM" id="Coils"/>
    </source>
</evidence>
<organism evidence="4 5">
    <name type="scientific">Pseudoalteromonas piratica</name>
    <dbReference type="NCBI Taxonomy" id="1348114"/>
    <lineage>
        <taxon>Bacteria</taxon>
        <taxon>Pseudomonadati</taxon>
        <taxon>Pseudomonadota</taxon>
        <taxon>Gammaproteobacteria</taxon>
        <taxon>Alteromonadales</taxon>
        <taxon>Pseudoalteromonadaceae</taxon>
        <taxon>Pseudoalteromonas</taxon>
    </lineage>
</organism>
<dbReference type="SUPFAM" id="SSF111369">
    <property type="entry name" value="HlyD-like secretion proteins"/>
    <property type="match status" value="1"/>
</dbReference>
<dbReference type="STRING" id="1348114.OM33_14460"/>
<proteinExistence type="inferred from homology"/>
<dbReference type="GO" id="GO:1990281">
    <property type="term" value="C:efflux pump complex"/>
    <property type="evidence" value="ECO:0007669"/>
    <property type="project" value="TreeGrafter"/>
</dbReference>
<accession>A0A0A7EI20</accession>
<dbReference type="GO" id="GO:0015562">
    <property type="term" value="F:efflux transmembrane transporter activity"/>
    <property type="evidence" value="ECO:0007669"/>
    <property type="project" value="TreeGrafter"/>
</dbReference>
<keyword evidence="2" id="KW-0175">Coiled coil</keyword>
<evidence type="ECO:0000313" key="5">
    <source>
        <dbReference type="Proteomes" id="UP000030341"/>
    </source>
</evidence>
<dbReference type="AlphaFoldDB" id="A0A0A7EI20"/>
<dbReference type="Proteomes" id="UP000030341">
    <property type="component" value="Chromosome 1"/>
</dbReference>
<feature type="domain" description="Multidrug resistance protein MdtA-like barrel-sandwich hybrid" evidence="3">
    <location>
        <begin position="77"/>
        <end position="198"/>
    </location>
</feature>
<dbReference type="Gene3D" id="2.40.50.100">
    <property type="match status" value="1"/>
</dbReference>
<dbReference type="InterPro" id="IPR058625">
    <property type="entry name" value="MdtA-like_BSH"/>
</dbReference>
<protein>
    <submittedName>
        <fullName evidence="4">RND transporter</fullName>
    </submittedName>
</protein>
<dbReference type="EMBL" id="CP009888">
    <property type="protein sequence ID" value="AIY66178.1"/>
    <property type="molecule type" value="Genomic_DNA"/>
</dbReference>
<dbReference type="Gene3D" id="2.40.30.170">
    <property type="match status" value="1"/>
</dbReference>
<reference evidence="4 5" key="1">
    <citation type="submission" date="2014-11" db="EMBL/GenBank/DDBJ databases">
        <title>Complete Genome Sequence of Pseudoalteromonas sp. Strain OCN003 Isolated from Kaneohe Bay, Oahu, Hawaii.</title>
        <authorList>
            <person name="Beurmann S."/>
            <person name="Videau P."/>
            <person name="Ushijima B."/>
            <person name="Smith A.M."/>
            <person name="Aeby G.S."/>
            <person name="Callahan S.M."/>
            <person name="Belcaid M."/>
        </authorList>
    </citation>
    <scope>NUCLEOTIDE SEQUENCE [LARGE SCALE GENOMIC DNA]</scope>
    <source>
        <strain evidence="4 5">OCN003</strain>
    </source>
</reference>
<dbReference type="NCBIfam" id="TIGR01730">
    <property type="entry name" value="RND_mfp"/>
    <property type="match status" value="1"/>
</dbReference>
<evidence type="ECO:0000259" key="3">
    <source>
        <dbReference type="Pfam" id="PF25917"/>
    </source>
</evidence>
<keyword evidence="5" id="KW-1185">Reference proteome</keyword>
<dbReference type="Gene3D" id="1.10.287.470">
    <property type="entry name" value="Helix hairpin bin"/>
    <property type="match status" value="1"/>
</dbReference>
<name>A0A0A7EI20_9GAMM</name>
<evidence type="ECO:0000313" key="4">
    <source>
        <dbReference type="EMBL" id="AIY66178.1"/>
    </source>
</evidence>
<dbReference type="PANTHER" id="PTHR30469:SF29">
    <property type="entry name" value="BLR2860 PROTEIN"/>
    <property type="match status" value="1"/>
</dbReference>
<dbReference type="OrthoDB" id="9806939at2"/>
<sequence length="362" mass="39916">MHLFKKLSIQLNEKPYIIAVFITLLIILWMMSGGSQANEQATEQTEQRVAKVKVETLYADTVNRTLQLYGRTEPNKVARVSARQEGEIIEILVKEGQFVEQGKVILKLDKSDLEQQITAAKASLEQSEVEYQGAVKLKQKGLNDQSALARAKASLEQAKANLANLKLSLARTEIRAPFSGMINQRLVELGDYVGRGDPILELADLNPLIVRANVTQKEVIGLKVGQEVAALFINNKTYPGKIRYIASVADDNTNTFKIEAAFDNPNMQYRAGFSTQLDITYDEVSAIHLSPAFMALDEEGNIGVKTIDEENRVVFSPIDVVKSEASGVWMAGLGDKANVITLGQGFVRIGDTVEPVFATEQE</sequence>
<dbReference type="HOGENOM" id="CLU_018816_0_1_6"/>
<dbReference type="PANTHER" id="PTHR30469">
    <property type="entry name" value="MULTIDRUG RESISTANCE PROTEIN MDTA"/>
    <property type="match status" value="1"/>
</dbReference>
<dbReference type="Pfam" id="PF25917">
    <property type="entry name" value="BSH_RND"/>
    <property type="match status" value="1"/>
</dbReference>
<dbReference type="RefSeq" id="WP_038642746.1">
    <property type="nucleotide sequence ID" value="NZ_CP009888.1"/>
</dbReference>